<dbReference type="Gene3D" id="3.30.70.1070">
    <property type="entry name" value="Sporulation related repeat"/>
    <property type="match status" value="1"/>
</dbReference>
<evidence type="ECO:0000259" key="3">
    <source>
        <dbReference type="PROSITE" id="PS51724"/>
    </source>
</evidence>
<dbReference type="GO" id="GO:0042834">
    <property type="term" value="F:peptidoglycan binding"/>
    <property type="evidence" value="ECO:0007669"/>
    <property type="project" value="InterPro"/>
</dbReference>
<keyword evidence="2" id="KW-0732">Signal</keyword>
<feature type="chain" id="PRO_5011720734" evidence="2">
    <location>
        <begin position="25"/>
        <end position="437"/>
    </location>
</feature>
<dbReference type="Proteomes" id="UP000198893">
    <property type="component" value="Unassembled WGS sequence"/>
</dbReference>
<protein>
    <submittedName>
        <fullName evidence="4">Sporulation related domain-containing protein</fullName>
    </submittedName>
</protein>
<dbReference type="RefSeq" id="WP_093116844.1">
    <property type="nucleotide sequence ID" value="NZ_FODS01000006.1"/>
</dbReference>
<accession>A0A1H8Q7D8</accession>
<evidence type="ECO:0000313" key="4">
    <source>
        <dbReference type="EMBL" id="SEO50162.1"/>
    </source>
</evidence>
<keyword evidence="5" id="KW-1185">Reference proteome</keyword>
<dbReference type="EMBL" id="FODS01000006">
    <property type="protein sequence ID" value="SEO50162.1"/>
    <property type="molecule type" value="Genomic_DNA"/>
</dbReference>
<dbReference type="InterPro" id="IPR007730">
    <property type="entry name" value="SPOR-like_dom"/>
</dbReference>
<organism evidence="4 5">
    <name type="scientific">Salinihabitans flavidus</name>
    <dbReference type="NCBI Taxonomy" id="569882"/>
    <lineage>
        <taxon>Bacteria</taxon>
        <taxon>Pseudomonadati</taxon>
        <taxon>Pseudomonadota</taxon>
        <taxon>Alphaproteobacteria</taxon>
        <taxon>Rhodobacterales</taxon>
        <taxon>Roseobacteraceae</taxon>
        <taxon>Salinihabitans</taxon>
    </lineage>
</organism>
<dbReference type="SUPFAM" id="SSF110997">
    <property type="entry name" value="Sporulation related repeat"/>
    <property type="match status" value="1"/>
</dbReference>
<dbReference type="Pfam" id="PF05036">
    <property type="entry name" value="SPOR"/>
    <property type="match status" value="1"/>
</dbReference>
<feature type="compositionally biased region" description="Basic and acidic residues" evidence="1">
    <location>
        <begin position="161"/>
        <end position="178"/>
    </location>
</feature>
<reference evidence="4 5" key="1">
    <citation type="submission" date="2016-10" db="EMBL/GenBank/DDBJ databases">
        <authorList>
            <person name="de Groot N.N."/>
        </authorList>
    </citation>
    <scope>NUCLEOTIDE SEQUENCE [LARGE SCALE GENOMIC DNA]</scope>
    <source>
        <strain evidence="4 5">DSM 27842</strain>
    </source>
</reference>
<dbReference type="OrthoDB" id="7843142at2"/>
<feature type="region of interest" description="Disordered" evidence="1">
    <location>
        <begin position="91"/>
        <end position="178"/>
    </location>
</feature>
<dbReference type="PROSITE" id="PS51724">
    <property type="entry name" value="SPOR"/>
    <property type="match status" value="1"/>
</dbReference>
<evidence type="ECO:0000313" key="5">
    <source>
        <dbReference type="Proteomes" id="UP000198893"/>
    </source>
</evidence>
<feature type="domain" description="SPOR" evidence="3">
    <location>
        <begin position="359"/>
        <end position="437"/>
    </location>
</feature>
<dbReference type="STRING" id="569882.SAMN04490248_10643"/>
<sequence>MLRIKRLAIASTLFSLGLGAVGHAQSKEVPAEFPPASYQGKQYVDSRGCVYVRAGIDGNVTWVPRVARSREVVCGYKPTFAEAVRSTDSAARLGPEVERIEPDSPAAATATSRPKPETATKPRAASKPAESPEKVVRRKVAPKPQSAPATPAPAPKVKPRRSADQPEREAGVESRCRGASELSQRYIGSDKYNVRCGPQAELPYTPGTGNPTAEPPIIRINRGGRDDHSSAVRPGQRVGPGDVAPDRRVIPAHLYQRRQLALATPEPPEGYRRVWEEDGRFNPLRAEQNFAGKARMDRTWTRRVPREHIDRRTGQSYTETVVTRAAQSPAKAPVAQAAPRRKVADDTVSTRSAPAQKAIRLAGGGFVQVATYDDADAAQAAAQKVKRLGLPAKIGRYQKDGRTLRMVIAGPFAKADTRAAALREVRRRGFSGAFIRN</sequence>
<name>A0A1H8Q7D8_9RHOB</name>
<evidence type="ECO:0000256" key="1">
    <source>
        <dbReference type="SAM" id="MobiDB-lite"/>
    </source>
</evidence>
<dbReference type="InterPro" id="IPR036680">
    <property type="entry name" value="SPOR-like_sf"/>
</dbReference>
<feature type="signal peptide" evidence="2">
    <location>
        <begin position="1"/>
        <end position="24"/>
    </location>
</feature>
<proteinExistence type="predicted"/>
<evidence type="ECO:0000256" key="2">
    <source>
        <dbReference type="SAM" id="SignalP"/>
    </source>
</evidence>
<dbReference type="AlphaFoldDB" id="A0A1H8Q7D8"/>
<feature type="region of interest" description="Disordered" evidence="1">
    <location>
        <begin position="203"/>
        <end position="245"/>
    </location>
</feature>
<gene>
    <name evidence="4" type="ORF">SAMN04490248_10643</name>
</gene>